<proteinExistence type="predicted"/>
<accession>A0A0B7APR1</accession>
<name>A0A0B7APR1_9EUPU</name>
<reference evidence="1" key="1">
    <citation type="submission" date="2014-12" db="EMBL/GenBank/DDBJ databases">
        <title>Insight into the proteome of Arion vulgaris.</title>
        <authorList>
            <person name="Aradska J."/>
            <person name="Bulat T."/>
            <person name="Smidak R."/>
            <person name="Sarate P."/>
            <person name="Gangsoo J."/>
            <person name="Sialana F."/>
            <person name="Bilban M."/>
            <person name="Lubec G."/>
        </authorList>
    </citation>
    <scope>NUCLEOTIDE SEQUENCE</scope>
    <source>
        <tissue evidence="1">Skin</tissue>
    </source>
</reference>
<dbReference type="AlphaFoldDB" id="A0A0B7APR1"/>
<evidence type="ECO:0000313" key="1">
    <source>
        <dbReference type="EMBL" id="CEK81961.1"/>
    </source>
</evidence>
<protein>
    <submittedName>
        <fullName evidence="1">Uncharacterized protein</fullName>
    </submittedName>
</protein>
<gene>
    <name evidence="1" type="primary">ORF128910</name>
</gene>
<dbReference type="EMBL" id="HACG01035096">
    <property type="protein sequence ID" value="CEK81961.1"/>
    <property type="molecule type" value="Transcribed_RNA"/>
</dbReference>
<organism evidence="1">
    <name type="scientific">Arion vulgaris</name>
    <dbReference type="NCBI Taxonomy" id="1028688"/>
    <lineage>
        <taxon>Eukaryota</taxon>
        <taxon>Metazoa</taxon>
        <taxon>Spiralia</taxon>
        <taxon>Lophotrochozoa</taxon>
        <taxon>Mollusca</taxon>
        <taxon>Gastropoda</taxon>
        <taxon>Heterobranchia</taxon>
        <taxon>Euthyneura</taxon>
        <taxon>Panpulmonata</taxon>
        <taxon>Eupulmonata</taxon>
        <taxon>Stylommatophora</taxon>
        <taxon>Helicina</taxon>
        <taxon>Arionoidea</taxon>
        <taxon>Arionidae</taxon>
        <taxon>Arion</taxon>
    </lineage>
</organism>
<sequence length="57" mass="6291">MIVQQFHHGMMTCSLNDEELSEAFIATNGTKQVGVLASRCSSMMFATMLKDDGTFTK</sequence>